<evidence type="ECO:0000313" key="2">
    <source>
        <dbReference type="EMBL" id="KAK5617221.1"/>
    </source>
</evidence>
<keyword evidence="3" id="KW-1185">Reference proteome</keyword>
<comment type="caution">
    <text evidence="2">The sequence shown here is derived from an EMBL/GenBank/DDBJ whole genome shotgun (WGS) entry which is preliminary data.</text>
</comment>
<dbReference type="AlphaFoldDB" id="A0AAV9S7F6"/>
<proteinExistence type="predicted"/>
<evidence type="ECO:0000313" key="3">
    <source>
        <dbReference type="Proteomes" id="UP001311232"/>
    </source>
</evidence>
<organism evidence="2 3">
    <name type="scientific">Crenichthys baileyi</name>
    <name type="common">White River springfish</name>
    <dbReference type="NCBI Taxonomy" id="28760"/>
    <lineage>
        <taxon>Eukaryota</taxon>
        <taxon>Metazoa</taxon>
        <taxon>Chordata</taxon>
        <taxon>Craniata</taxon>
        <taxon>Vertebrata</taxon>
        <taxon>Euteleostomi</taxon>
        <taxon>Actinopterygii</taxon>
        <taxon>Neopterygii</taxon>
        <taxon>Teleostei</taxon>
        <taxon>Neoteleostei</taxon>
        <taxon>Acanthomorphata</taxon>
        <taxon>Ovalentaria</taxon>
        <taxon>Atherinomorphae</taxon>
        <taxon>Cyprinodontiformes</taxon>
        <taxon>Goodeidae</taxon>
        <taxon>Crenichthys</taxon>
    </lineage>
</organism>
<evidence type="ECO:0000256" key="1">
    <source>
        <dbReference type="SAM" id="MobiDB-lite"/>
    </source>
</evidence>
<sequence>MAEEHGMFKGLAPGERARGVKNNGRLLRPGRTSLLCQCCTSKLLSARKVVLSQTPTCLAVFPTFRSSPNRSGCHNGLEKKAGNASHAFLCARPGIERSARF</sequence>
<reference evidence="2 3" key="1">
    <citation type="submission" date="2021-06" db="EMBL/GenBank/DDBJ databases">
        <authorList>
            <person name="Palmer J.M."/>
        </authorList>
    </citation>
    <scope>NUCLEOTIDE SEQUENCE [LARGE SCALE GENOMIC DNA]</scope>
    <source>
        <strain evidence="2 3">MEX-2019</strain>
        <tissue evidence="2">Muscle</tissue>
    </source>
</reference>
<accession>A0AAV9S7F6</accession>
<name>A0AAV9S7F6_9TELE</name>
<protein>
    <submittedName>
        <fullName evidence="2">Uncharacterized protein</fullName>
    </submittedName>
</protein>
<gene>
    <name evidence="2" type="ORF">CRENBAI_010444</name>
</gene>
<dbReference type="Proteomes" id="UP001311232">
    <property type="component" value="Unassembled WGS sequence"/>
</dbReference>
<feature type="non-terminal residue" evidence="2">
    <location>
        <position position="101"/>
    </location>
</feature>
<feature type="region of interest" description="Disordered" evidence="1">
    <location>
        <begin position="1"/>
        <end position="24"/>
    </location>
</feature>
<dbReference type="EMBL" id="JAHHUM010000778">
    <property type="protein sequence ID" value="KAK5617221.1"/>
    <property type="molecule type" value="Genomic_DNA"/>
</dbReference>